<dbReference type="InterPro" id="IPR001356">
    <property type="entry name" value="HD"/>
</dbReference>
<dbReference type="Pfam" id="PF01852">
    <property type="entry name" value="START"/>
    <property type="match status" value="1"/>
</dbReference>
<feature type="region of interest" description="Disordered" evidence="12">
    <location>
        <begin position="38"/>
        <end position="71"/>
    </location>
</feature>
<dbReference type="GeneID" id="101495436"/>
<evidence type="ECO:0000256" key="9">
    <source>
        <dbReference type="PROSITE-ProRule" id="PRU00108"/>
    </source>
</evidence>
<dbReference type="SMART" id="SM00389">
    <property type="entry name" value="HOX"/>
    <property type="match status" value="1"/>
</dbReference>
<name>A0A1S2Z4T4_CICAR</name>
<dbReference type="Pfam" id="PF25797">
    <property type="entry name" value="PDF2_C"/>
    <property type="match status" value="1"/>
</dbReference>
<organism evidence="16">
    <name type="scientific">Cicer arietinum</name>
    <name type="common">Chickpea</name>
    <name type="synonym">Garbanzo</name>
    <dbReference type="NCBI Taxonomy" id="3827"/>
    <lineage>
        <taxon>Eukaryota</taxon>
        <taxon>Viridiplantae</taxon>
        <taxon>Streptophyta</taxon>
        <taxon>Embryophyta</taxon>
        <taxon>Tracheophyta</taxon>
        <taxon>Spermatophyta</taxon>
        <taxon>Magnoliopsida</taxon>
        <taxon>eudicotyledons</taxon>
        <taxon>Gunneridae</taxon>
        <taxon>Pentapetalae</taxon>
        <taxon>rosids</taxon>
        <taxon>fabids</taxon>
        <taxon>Fabales</taxon>
        <taxon>Fabaceae</taxon>
        <taxon>Papilionoideae</taxon>
        <taxon>50 kb inversion clade</taxon>
        <taxon>NPAAA clade</taxon>
        <taxon>Hologalegina</taxon>
        <taxon>IRL clade</taxon>
        <taxon>Cicereae</taxon>
        <taxon>Cicer</taxon>
    </lineage>
</organism>
<dbReference type="CDD" id="cd00086">
    <property type="entry name" value="homeodomain"/>
    <property type="match status" value="1"/>
</dbReference>
<dbReference type="PROSITE" id="PS50071">
    <property type="entry name" value="HOMEOBOX_2"/>
    <property type="match status" value="1"/>
</dbReference>
<keyword evidence="4 11" id="KW-0175">Coiled coil</keyword>
<evidence type="ECO:0000256" key="2">
    <source>
        <dbReference type="ARBA" id="ARBA00006789"/>
    </source>
</evidence>
<keyword evidence="7" id="KW-0804">Transcription</keyword>
<protein>
    <submittedName>
        <fullName evidence="16 17">Homeobox-leucine zipper protein HDG2-like</fullName>
    </submittedName>
</protein>
<evidence type="ECO:0000313" key="15">
    <source>
        <dbReference type="Proteomes" id="UP000087171"/>
    </source>
</evidence>
<dbReference type="OrthoDB" id="6159439at2759"/>
<dbReference type="InterPro" id="IPR023393">
    <property type="entry name" value="START-like_dom_sf"/>
</dbReference>
<dbReference type="PROSITE" id="PS50848">
    <property type="entry name" value="START"/>
    <property type="match status" value="1"/>
</dbReference>
<evidence type="ECO:0000256" key="3">
    <source>
        <dbReference type="ARBA" id="ARBA00023015"/>
    </source>
</evidence>
<evidence type="ECO:0000256" key="4">
    <source>
        <dbReference type="ARBA" id="ARBA00023054"/>
    </source>
</evidence>
<dbReference type="GO" id="GO:0030154">
    <property type="term" value="P:cell differentiation"/>
    <property type="evidence" value="ECO:0007669"/>
    <property type="project" value="UniProtKB-ARBA"/>
</dbReference>
<evidence type="ECO:0000256" key="8">
    <source>
        <dbReference type="ARBA" id="ARBA00023242"/>
    </source>
</evidence>
<dbReference type="RefSeq" id="XP_004515075.1">
    <property type="nucleotide sequence ID" value="XM_004515018.3"/>
</dbReference>
<dbReference type="RefSeq" id="XP_012575640.1">
    <property type="nucleotide sequence ID" value="XM_012720186.2"/>
</dbReference>
<reference evidence="16 17" key="1">
    <citation type="submission" date="2023-09" db="UniProtKB">
        <authorList>
            <consortium name="RefSeq"/>
        </authorList>
    </citation>
    <scope>IDENTIFICATION</scope>
    <source>
        <tissue evidence="16 17">Etiolated seedlings</tissue>
    </source>
</reference>
<dbReference type="InterPro" id="IPR002913">
    <property type="entry name" value="START_lipid-bd_dom"/>
</dbReference>
<evidence type="ECO:0000256" key="11">
    <source>
        <dbReference type="SAM" id="Coils"/>
    </source>
</evidence>
<dbReference type="PaxDb" id="3827-XP_004515074.1"/>
<dbReference type="eggNOG" id="ENOG502QU3P">
    <property type="taxonomic scope" value="Eukaryota"/>
</dbReference>
<feature type="domain" description="Homeobox" evidence="13">
    <location>
        <begin position="60"/>
        <end position="120"/>
    </location>
</feature>
<dbReference type="PANTHER" id="PTHR45654">
    <property type="entry name" value="HOMEOBOX-LEUCINE ZIPPER PROTEIN MERISTEM L1"/>
    <property type="match status" value="1"/>
</dbReference>
<dbReference type="PANTHER" id="PTHR45654:SF113">
    <property type="entry name" value="HOMEOBOX LEUCINE ZIPPER PROTEIN"/>
    <property type="match status" value="1"/>
</dbReference>
<evidence type="ECO:0000313" key="18">
    <source>
        <dbReference type="RefSeq" id="XP_012575640.1"/>
    </source>
</evidence>
<keyword evidence="15" id="KW-1185">Reference proteome</keyword>
<dbReference type="Gene3D" id="1.10.10.60">
    <property type="entry name" value="Homeodomain-like"/>
    <property type="match status" value="1"/>
</dbReference>
<dbReference type="PROSITE" id="PS00027">
    <property type="entry name" value="HOMEOBOX_1"/>
    <property type="match status" value="1"/>
</dbReference>
<dbReference type="STRING" id="3827.A0A1S2Z4T4"/>
<evidence type="ECO:0000256" key="6">
    <source>
        <dbReference type="ARBA" id="ARBA00023155"/>
    </source>
</evidence>
<comment type="subcellular location">
    <subcellularLocation>
        <location evidence="1 9 10">Nucleus</location>
    </subcellularLocation>
</comment>
<dbReference type="SUPFAM" id="SSF55961">
    <property type="entry name" value="Bet v1-like"/>
    <property type="match status" value="2"/>
</dbReference>
<evidence type="ECO:0000313" key="16">
    <source>
        <dbReference type="RefSeq" id="XP_004515074.1"/>
    </source>
</evidence>
<dbReference type="InterPro" id="IPR042160">
    <property type="entry name" value="HD-Zip_IV"/>
</dbReference>
<dbReference type="GO" id="GO:0005634">
    <property type="term" value="C:nucleus"/>
    <property type="evidence" value="ECO:0007669"/>
    <property type="project" value="UniProtKB-SubCell"/>
</dbReference>
<evidence type="ECO:0000259" key="13">
    <source>
        <dbReference type="PROSITE" id="PS50071"/>
    </source>
</evidence>
<keyword evidence="5 9" id="KW-0238">DNA-binding</keyword>
<evidence type="ECO:0000256" key="10">
    <source>
        <dbReference type="RuleBase" id="RU000682"/>
    </source>
</evidence>
<dbReference type="Pfam" id="PF00046">
    <property type="entry name" value="Homeodomain"/>
    <property type="match status" value="1"/>
</dbReference>
<keyword evidence="3" id="KW-0805">Transcription regulation</keyword>
<dbReference type="GO" id="GO:0003677">
    <property type="term" value="F:DNA binding"/>
    <property type="evidence" value="ECO:0007669"/>
    <property type="project" value="UniProtKB-UniRule"/>
</dbReference>
<dbReference type="GO" id="GO:0000981">
    <property type="term" value="F:DNA-binding transcription factor activity, RNA polymerase II-specific"/>
    <property type="evidence" value="ECO:0007669"/>
    <property type="project" value="InterPro"/>
</dbReference>
<dbReference type="InterPro" id="IPR057993">
    <property type="entry name" value="HD-Zip_IV_C"/>
</dbReference>
<dbReference type="InterPro" id="IPR017970">
    <property type="entry name" value="Homeobox_CS"/>
</dbReference>
<dbReference type="RefSeq" id="XP_004515074.1">
    <property type="nucleotide sequence ID" value="XM_004515017.3"/>
</dbReference>
<dbReference type="FunFam" id="1.10.10.60:FF:000229">
    <property type="entry name" value="Homeobox-leucine zipper protein HDG1"/>
    <property type="match status" value="1"/>
</dbReference>
<dbReference type="Proteomes" id="UP000087171">
    <property type="component" value="Unplaced"/>
</dbReference>
<feature type="compositionally biased region" description="Basic residues" evidence="12">
    <location>
        <begin position="61"/>
        <end position="71"/>
    </location>
</feature>
<dbReference type="FunFam" id="3.30.530.20:FF:000026">
    <property type="entry name" value="Homeobox-leucine zipper protein GLABRA 2"/>
    <property type="match status" value="1"/>
</dbReference>
<keyword evidence="8 9" id="KW-0539">Nucleus</keyword>
<evidence type="ECO:0000256" key="7">
    <source>
        <dbReference type="ARBA" id="ARBA00023163"/>
    </source>
</evidence>
<dbReference type="SUPFAM" id="SSF46689">
    <property type="entry name" value="Homeodomain-like"/>
    <property type="match status" value="1"/>
</dbReference>
<sequence length="735" mass="80394">MFQSNLMEGGQFHPLEMIQNTSESDVIPRIREDECFESATKSCSENHEGGGASGEDQEPKPKRKRYHRHTQHQIQEMEAFFKECPHPDDKQRKELSRELGLEPLQVKFWFQNKRTQMKTQHERSENTQLRQENEKLRADNMRYREALSNASCPNCGGPTAIGEMSFDEHHLRLENARLREEIDRISAIAAKYVGKPVVNYSNIAASLPPRPLEHGVGAGFGNQQGLGMDIYGTSGDLLRSISGPTEADKPIIIELAVAAMEELTGMAQMGEPLWLTTLDGAANVLNEDEYVRSFPRGIGPKPNGFKCEASRETCVVIMNHVNLVEILMDVNQWSTVFAGIVSRAMTVEVLSTGVAGNYNGALQVMTAELQVPSPLVPTRESYFVRYCKQHTDGTWAVVDVSLDNLRPNPSSRCRRRPSGCLIQEMPNGYSKVTWVEHVEVDDRGVHNLYKQLVSTGNAFGAKRWVATLDRQCERLASSMATNIPTVDVGVITNQEGRKSMMKLAERMVMSFCGGVSASTAHTWTTLAGTGADDVRVMTRKSVDDPGRPPGIVLSAATSFWLPVPPKRVFDFLRDENSRNEWDILSNGGVVQEMAHIANGRDTGNCVSLLRVNSANSSQSNMLILQESLTDSTGSFVIYAPVDIVAMNVVLNGGDPDYVALLPSGFAILSDGNGNGIGDENGQAGVCGGSLLTVAFQILVDSVPTAKLSLGSVATVNSLIACTVERIKASLSGETA</sequence>
<gene>
    <name evidence="16 17 18" type="primary">LOC101495436</name>
</gene>
<dbReference type="KEGG" id="cam:101495436"/>
<evidence type="ECO:0000313" key="17">
    <source>
        <dbReference type="RefSeq" id="XP_004515075.1"/>
    </source>
</evidence>
<dbReference type="SMART" id="SM00234">
    <property type="entry name" value="START"/>
    <property type="match status" value="1"/>
</dbReference>
<evidence type="ECO:0000256" key="12">
    <source>
        <dbReference type="SAM" id="MobiDB-lite"/>
    </source>
</evidence>
<dbReference type="CDD" id="cd08875">
    <property type="entry name" value="START_ArGLABRA2_like"/>
    <property type="match status" value="1"/>
</dbReference>
<feature type="DNA-binding region" description="Homeobox" evidence="9">
    <location>
        <begin position="62"/>
        <end position="121"/>
    </location>
</feature>
<feature type="domain" description="START" evidence="14">
    <location>
        <begin position="245"/>
        <end position="477"/>
    </location>
</feature>
<dbReference type="Gene3D" id="3.30.530.20">
    <property type="match status" value="1"/>
</dbReference>
<dbReference type="GO" id="GO:0008289">
    <property type="term" value="F:lipid binding"/>
    <property type="evidence" value="ECO:0007669"/>
    <property type="project" value="InterPro"/>
</dbReference>
<evidence type="ECO:0000256" key="5">
    <source>
        <dbReference type="ARBA" id="ARBA00023125"/>
    </source>
</evidence>
<feature type="coiled-coil region" evidence="11">
    <location>
        <begin position="119"/>
        <end position="146"/>
    </location>
</feature>
<dbReference type="InterPro" id="IPR009057">
    <property type="entry name" value="Homeodomain-like_sf"/>
</dbReference>
<evidence type="ECO:0000259" key="14">
    <source>
        <dbReference type="PROSITE" id="PS50848"/>
    </source>
</evidence>
<dbReference type="AlphaFoldDB" id="A0A1S2Z4T4"/>
<dbReference type="RefSeq" id="XP_073226580.1">
    <property type="nucleotide sequence ID" value="XM_073370479.1"/>
</dbReference>
<comment type="similarity">
    <text evidence="2">Belongs to the HD-ZIP homeobox family. Class IV subfamily.</text>
</comment>
<accession>A0A1S2Z4T4</accession>
<evidence type="ECO:0000256" key="1">
    <source>
        <dbReference type="ARBA" id="ARBA00004123"/>
    </source>
</evidence>
<proteinExistence type="inferred from homology"/>
<keyword evidence="6 9" id="KW-0371">Homeobox</keyword>